<evidence type="ECO:0000256" key="1">
    <source>
        <dbReference type="SAM" id="MobiDB-lite"/>
    </source>
</evidence>
<sequence length="216" mass="23441">MGRLDRTAASQKIHLKQCLHCFTGGPIPPFSIFPIPDFPTTLKFLTCKRPATYVLVTPLVFQVSMGGGDCLPSDGRRENHLMSSPALGEARGSVRLLLTKSHPLPTPAFRAASSGNLLEVDYPGAADYLACLPGLQLEKQRSGLRDIVASAHAARDEESLYDSKLVELFSIDLQLRATTEKFSKNRKKPSNTLPDSGIEPETPCPAVALGTTRPTR</sequence>
<feature type="region of interest" description="Disordered" evidence="1">
    <location>
        <begin position="180"/>
        <end position="216"/>
    </location>
</feature>
<name>A0A2H1W3C5_SPOFR</name>
<protein>
    <submittedName>
        <fullName evidence="2">SFRICE_012169</fullName>
    </submittedName>
</protein>
<dbReference type="AlphaFoldDB" id="A0A2H1W3C5"/>
<gene>
    <name evidence="2" type="ORF">SFRICE_012169</name>
</gene>
<accession>A0A2H1W3C5</accession>
<organism evidence="2">
    <name type="scientific">Spodoptera frugiperda</name>
    <name type="common">Fall armyworm</name>
    <dbReference type="NCBI Taxonomy" id="7108"/>
    <lineage>
        <taxon>Eukaryota</taxon>
        <taxon>Metazoa</taxon>
        <taxon>Ecdysozoa</taxon>
        <taxon>Arthropoda</taxon>
        <taxon>Hexapoda</taxon>
        <taxon>Insecta</taxon>
        <taxon>Pterygota</taxon>
        <taxon>Neoptera</taxon>
        <taxon>Endopterygota</taxon>
        <taxon>Lepidoptera</taxon>
        <taxon>Glossata</taxon>
        <taxon>Ditrysia</taxon>
        <taxon>Noctuoidea</taxon>
        <taxon>Noctuidae</taxon>
        <taxon>Amphipyrinae</taxon>
        <taxon>Spodoptera</taxon>
    </lineage>
</organism>
<reference evidence="2" key="1">
    <citation type="submission" date="2016-07" db="EMBL/GenBank/DDBJ databases">
        <authorList>
            <person name="Bretaudeau A."/>
        </authorList>
    </citation>
    <scope>NUCLEOTIDE SEQUENCE</scope>
    <source>
        <strain evidence="2">Rice</strain>
        <tissue evidence="2">Whole body</tissue>
    </source>
</reference>
<evidence type="ECO:0000313" key="2">
    <source>
        <dbReference type="EMBL" id="SOQ47581.1"/>
    </source>
</evidence>
<dbReference type="EMBL" id="ODYU01006058">
    <property type="protein sequence ID" value="SOQ47581.1"/>
    <property type="molecule type" value="Genomic_DNA"/>
</dbReference>
<proteinExistence type="predicted"/>